<organism evidence="1 2">
    <name type="scientific">Pyricularia grisea</name>
    <name type="common">Crabgrass-specific blast fungus</name>
    <name type="synonym">Magnaporthe grisea</name>
    <dbReference type="NCBI Taxonomy" id="148305"/>
    <lineage>
        <taxon>Eukaryota</taxon>
        <taxon>Fungi</taxon>
        <taxon>Dikarya</taxon>
        <taxon>Ascomycota</taxon>
        <taxon>Pezizomycotina</taxon>
        <taxon>Sordariomycetes</taxon>
        <taxon>Sordariomycetidae</taxon>
        <taxon>Magnaporthales</taxon>
        <taxon>Pyriculariaceae</taxon>
        <taxon>Pyricularia</taxon>
    </lineage>
</organism>
<name>A0A6P8B555_PYRGI</name>
<evidence type="ECO:0000313" key="1">
    <source>
        <dbReference type="Proteomes" id="UP000515153"/>
    </source>
</evidence>
<protein>
    <submittedName>
        <fullName evidence="2">Uncharacterized protein</fullName>
    </submittedName>
</protein>
<dbReference type="GeneID" id="41960627"/>
<sequence length="100" mass="11380">MLLNTVFWVLLRVSWQHIERRRAMKLAIFSHFYQYLQVCIGAWLAVGFGATTRLPPLRPTPGRRAANPAWVKQNAKTITGSWTRIITGGKLDNNAVCFPI</sequence>
<dbReference type="KEGG" id="pgri:PgNI_05687"/>
<gene>
    <name evidence="2" type="ORF">PgNI_05687</name>
</gene>
<proteinExistence type="predicted"/>
<evidence type="ECO:0000313" key="2">
    <source>
        <dbReference type="RefSeq" id="XP_030982280.1"/>
    </source>
</evidence>
<dbReference type="Proteomes" id="UP000515153">
    <property type="component" value="Chromosome I"/>
</dbReference>
<accession>A0A6P8B555</accession>
<reference evidence="2" key="3">
    <citation type="submission" date="2025-08" db="UniProtKB">
        <authorList>
            <consortium name="RefSeq"/>
        </authorList>
    </citation>
    <scope>IDENTIFICATION</scope>
    <source>
        <strain evidence="2">NI907</strain>
    </source>
</reference>
<reference evidence="2" key="2">
    <citation type="submission" date="2019-10" db="EMBL/GenBank/DDBJ databases">
        <authorList>
            <consortium name="NCBI Genome Project"/>
        </authorList>
    </citation>
    <scope>NUCLEOTIDE SEQUENCE</scope>
    <source>
        <strain evidence="2">NI907</strain>
    </source>
</reference>
<dbReference type="RefSeq" id="XP_030982280.1">
    <property type="nucleotide sequence ID" value="XM_031125718.1"/>
</dbReference>
<keyword evidence="1" id="KW-1185">Reference proteome</keyword>
<dbReference type="AlphaFoldDB" id="A0A6P8B555"/>
<reference evidence="1 2" key="1">
    <citation type="journal article" date="2019" name="Mol. Biol. Evol.">
        <title>Blast fungal genomes show frequent chromosomal changes, gene gains and losses, and effector gene turnover.</title>
        <authorList>
            <person name="Gomez Luciano L.B."/>
            <person name="Jason Tsai I."/>
            <person name="Chuma I."/>
            <person name="Tosa Y."/>
            <person name="Chen Y.H."/>
            <person name="Li J.Y."/>
            <person name="Li M.Y."/>
            <person name="Jade Lu M.Y."/>
            <person name="Nakayashiki H."/>
            <person name="Li W.H."/>
        </authorList>
    </citation>
    <scope>NUCLEOTIDE SEQUENCE [LARGE SCALE GENOMIC DNA]</scope>
    <source>
        <strain evidence="1 2">NI907</strain>
    </source>
</reference>